<dbReference type="InterPro" id="IPR029775">
    <property type="entry name" value="NPHP4"/>
</dbReference>
<dbReference type="STRING" id="372326.A0A1V4KNJ3"/>
<dbReference type="InterPro" id="IPR058688">
    <property type="entry name" value="Ig_NPHP4_2nd"/>
</dbReference>
<sequence>MALVRQQEDAGGGRTPQLLGWQEQRARDLQLVAAYREHTKGESISRVLSQAIATTRTVRAVLGTAEFFEFALKNPYSVQHTVTIEIDHPELSVILDPREWRHFKELTQSVTPVEEEMFHLRDDLRPQVYLRPNETVRIPFKYQTFSADPAVIAVQGPAGLDAGANVAACSLGKSGAGRTKHIQVSFQVSGGKPIALLHVNVEPQPHVVDQTFRFYHPELTFLKKTIRLPPWHTLPGAPVGMPGGEPEMFVRCSDPDIICETKNMGPGEPQDVFLKVAGGPSPQIKKFFVAIYMDAWLAAPVQIWQFSVHSLQRLDVGCTAGQLSRLSLLLRGTAAPRRVRAFASHPQELQVDPDGAFVLPASGAQELRIGVRPRRAGSRFIYLNLVDVESHQLLSSWLLCLACRQPLISKAFEISLPAGGGRGCNKRITYTNPYPSPRLYFLATNRPDLLQFKEDSFQVAGGEAYTIGLRFAPSRAAGEEEILIHINDHEDKNEETFCVKVLYQ</sequence>
<dbReference type="InterPro" id="IPR058686">
    <property type="entry name" value="Ig_NPHP4_3rd"/>
</dbReference>
<feature type="domain" description="NPHP4 Ig-like" evidence="4">
    <location>
        <begin position="212"/>
        <end position="309"/>
    </location>
</feature>
<feature type="domain" description="NPHP4 Ig-like" evidence="3">
    <location>
        <begin position="409"/>
        <end position="504"/>
    </location>
</feature>
<dbReference type="GO" id="GO:0090090">
    <property type="term" value="P:negative regulation of canonical Wnt signaling pathway"/>
    <property type="evidence" value="ECO:0007669"/>
    <property type="project" value="InterPro"/>
</dbReference>
<evidence type="ECO:0000259" key="4">
    <source>
        <dbReference type="Pfam" id="PF26189"/>
    </source>
</evidence>
<dbReference type="GO" id="GO:0035869">
    <property type="term" value="C:ciliary transition zone"/>
    <property type="evidence" value="ECO:0007669"/>
    <property type="project" value="TreeGrafter"/>
</dbReference>
<dbReference type="Pfam" id="PF26190">
    <property type="entry name" value="Ig_NPHP4_1st"/>
    <property type="match status" value="1"/>
</dbReference>
<dbReference type="Pfam" id="PF26015">
    <property type="entry name" value="Ig_NPH4_3rd"/>
    <property type="match status" value="1"/>
</dbReference>
<dbReference type="GO" id="GO:0097546">
    <property type="term" value="C:ciliary base"/>
    <property type="evidence" value="ECO:0007669"/>
    <property type="project" value="TreeGrafter"/>
</dbReference>
<comment type="caution">
    <text evidence="6">The sequence shown here is derived from an EMBL/GenBank/DDBJ whole genome shotgun (WGS) entry which is preliminary data.</text>
</comment>
<feature type="domain" description="NPHP4 Ig-like" evidence="1">
    <location>
        <begin position="321"/>
        <end position="404"/>
    </location>
</feature>
<dbReference type="InterPro" id="IPR058685">
    <property type="entry name" value="Ig_NPHP4_4th"/>
</dbReference>
<name>A0A1V4KNJ3_PATFA</name>
<dbReference type="InterPro" id="IPR058764">
    <property type="entry name" value="NPHP4_SK"/>
</dbReference>
<feature type="domain" description="NPHP4 SK-like" evidence="2">
    <location>
        <begin position="1"/>
        <end position="51"/>
    </location>
</feature>
<dbReference type="EMBL" id="LSYS01002427">
    <property type="protein sequence ID" value="OPJ85999.1"/>
    <property type="molecule type" value="Genomic_DNA"/>
</dbReference>
<accession>A0A1V4KNJ3</accession>
<evidence type="ECO:0000259" key="3">
    <source>
        <dbReference type="Pfam" id="PF26187"/>
    </source>
</evidence>
<dbReference type="InterPro" id="IPR058687">
    <property type="entry name" value="Ig_NPHP4_1st"/>
</dbReference>
<feature type="domain" description="NPHP4 Ig-like" evidence="5">
    <location>
        <begin position="54"/>
        <end position="205"/>
    </location>
</feature>
<dbReference type="OrthoDB" id="313446at2759"/>
<dbReference type="GO" id="GO:0097730">
    <property type="term" value="C:non-motile cilium"/>
    <property type="evidence" value="ECO:0007669"/>
    <property type="project" value="InterPro"/>
</dbReference>
<protein>
    <submittedName>
        <fullName evidence="6">Nephrocystin-4</fullName>
    </submittedName>
</protein>
<dbReference type="Pfam" id="PF26187">
    <property type="entry name" value="Ig_NPHP4_4th"/>
    <property type="match status" value="1"/>
</dbReference>
<dbReference type="PANTHER" id="PTHR31043">
    <property type="entry name" value="NEPHROCYSTIN-4"/>
    <property type="match status" value="1"/>
</dbReference>
<keyword evidence="7" id="KW-1185">Reference proteome</keyword>
<evidence type="ECO:0000313" key="7">
    <source>
        <dbReference type="Proteomes" id="UP000190648"/>
    </source>
</evidence>
<dbReference type="Proteomes" id="UP000190648">
    <property type="component" value="Unassembled WGS sequence"/>
</dbReference>
<dbReference type="GO" id="GO:1904491">
    <property type="term" value="P:protein localization to ciliary transition zone"/>
    <property type="evidence" value="ECO:0007669"/>
    <property type="project" value="TreeGrafter"/>
</dbReference>
<evidence type="ECO:0000259" key="5">
    <source>
        <dbReference type="Pfam" id="PF26190"/>
    </source>
</evidence>
<proteinExistence type="predicted"/>
<dbReference type="Pfam" id="PF26173">
    <property type="entry name" value="NPHP4_SK"/>
    <property type="match status" value="1"/>
</dbReference>
<dbReference type="Pfam" id="PF26189">
    <property type="entry name" value="Ig_NPHP4_2nd"/>
    <property type="match status" value="1"/>
</dbReference>
<dbReference type="PANTHER" id="PTHR31043:SF3">
    <property type="entry name" value="NEPHROCYSTIN-4"/>
    <property type="match status" value="1"/>
</dbReference>
<gene>
    <name evidence="6" type="primary">NPHP4</name>
    <name evidence="6" type="ORF">AV530_011210</name>
</gene>
<reference evidence="6 7" key="1">
    <citation type="submission" date="2016-02" db="EMBL/GenBank/DDBJ databases">
        <title>Band-tailed pigeon sequencing and assembly.</title>
        <authorList>
            <person name="Soares A.E."/>
            <person name="Novak B.J."/>
            <person name="Rice E.S."/>
            <person name="O'Connell B."/>
            <person name="Chang D."/>
            <person name="Weber S."/>
            <person name="Shapiro B."/>
        </authorList>
    </citation>
    <scope>NUCLEOTIDE SEQUENCE [LARGE SCALE GENOMIC DNA]</scope>
    <source>
        <strain evidence="6">BTP2013</strain>
        <tissue evidence="6">Blood</tissue>
    </source>
</reference>
<evidence type="ECO:0000259" key="2">
    <source>
        <dbReference type="Pfam" id="PF26173"/>
    </source>
</evidence>
<dbReference type="AlphaFoldDB" id="A0A1V4KNJ3"/>
<evidence type="ECO:0000259" key="1">
    <source>
        <dbReference type="Pfam" id="PF26015"/>
    </source>
</evidence>
<evidence type="ECO:0000313" key="6">
    <source>
        <dbReference type="EMBL" id="OPJ85999.1"/>
    </source>
</evidence>
<organism evidence="6 7">
    <name type="scientific">Patagioenas fasciata monilis</name>
    <dbReference type="NCBI Taxonomy" id="372326"/>
    <lineage>
        <taxon>Eukaryota</taxon>
        <taxon>Metazoa</taxon>
        <taxon>Chordata</taxon>
        <taxon>Craniata</taxon>
        <taxon>Vertebrata</taxon>
        <taxon>Euteleostomi</taxon>
        <taxon>Archelosauria</taxon>
        <taxon>Archosauria</taxon>
        <taxon>Dinosauria</taxon>
        <taxon>Saurischia</taxon>
        <taxon>Theropoda</taxon>
        <taxon>Coelurosauria</taxon>
        <taxon>Aves</taxon>
        <taxon>Neognathae</taxon>
        <taxon>Neoaves</taxon>
        <taxon>Columbimorphae</taxon>
        <taxon>Columbiformes</taxon>
        <taxon>Columbidae</taxon>
        <taxon>Patagioenas</taxon>
    </lineage>
</organism>
<dbReference type="GO" id="GO:0036064">
    <property type="term" value="C:ciliary basal body"/>
    <property type="evidence" value="ECO:0007669"/>
    <property type="project" value="TreeGrafter"/>
</dbReference>